<evidence type="ECO:0008006" key="3">
    <source>
        <dbReference type="Google" id="ProtNLM"/>
    </source>
</evidence>
<sequence length="243" mass="26427">MDSNERFACVGCGACCRGRFVPLTLNEAVTWLKRGHGVAVMLEAFDESLWPDDSPEFTYNAGRSAAVPCASGTLRVTVILAANALPECPNLQQDGLCGIYLERPLVCRIYPMEINPFIRLEPAAKDCPPESWEQGTLLASDQGLATLVQQSRQADRDDALRKVALCESLGLTVAGWKGNGLVIHQPSVEDLLAACENIDENAVPASQAWQIRADDASLVQYLKDHALPLADPATDSYIFHSTR</sequence>
<organism evidence="1 2">
    <name type="scientific">Pseudomonas lutea</name>
    <dbReference type="NCBI Taxonomy" id="243924"/>
    <lineage>
        <taxon>Bacteria</taxon>
        <taxon>Pseudomonadati</taxon>
        <taxon>Pseudomonadota</taxon>
        <taxon>Gammaproteobacteria</taxon>
        <taxon>Pseudomonadales</taxon>
        <taxon>Pseudomonadaceae</taxon>
        <taxon>Pseudomonas</taxon>
    </lineage>
</organism>
<dbReference type="Pfam" id="PF03692">
    <property type="entry name" value="CxxCxxCC"/>
    <property type="match status" value="1"/>
</dbReference>
<dbReference type="InterPro" id="IPR005358">
    <property type="entry name" value="Puta_zinc/iron-chelating_dom"/>
</dbReference>
<dbReference type="AlphaFoldDB" id="A0A9X0EG00"/>
<gene>
    <name evidence="1" type="ORF">LT42_03890</name>
</gene>
<evidence type="ECO:0000313" key="2">
    <source>
        <dbReference type="Proteomes" id="UP000029719"/>
    </source>
</evidence>
<protein>
    <recommendedName>
        <fullName evidence="3">Fe-S oxidoreductase</fullName>
    </recommendedName>
</protein>
<name>A0A9X0EG00_9PSED</name>
<comment type="caution">
    <text evidence="1">The sequence shown here is derived from an EMBL/GenBank/DDBJ whole genome shotgun (WGS) entry which is preliminary data.</text>
</comment>
<dbReference type="EMBL" id="JRMB01000001">
    <property type="protein sequence ID" value="KGF65108.1"/>
    <property type="molecule type" value="Genomic_DNA"/>
</dbReference>
<accession>A0A9X0EG00</accession>
<dbReference type="OrthoDB" id="7500397at2"/>
<dbReference type="Proteomes" id="UP000029719">
    <property type="component" value="Unassembled WGS sequence"/>
</dbReference>
<proteinExistence type="predicted"/>
<evidence type="ECO:0000313" key="1">
    <source>
        <dbReference type="EMBL" id="KGF65108.1"/>
    </source>
</evidence>
<reference evidence="1 2" key="1">
    <citation type="submission" date="2014-09" db="EMBL/GenBank/DDBJ databases">
        <title>Genome sequence of Pseudomonas lutea strain DSM 17257T.</title>
        <authorList>
            <person name="Kwak Y."/>
            <person name="Shin J.-H."/>
        </authorList>
    </citation>
    <scope>NUCLEOTIDE SEQUENCE [LARGE SCALE GENOMIC DNA]</scope>
    <source>
        <strain evidence="1 2">DSM 17257</strain>
    </source>
</reference>